<dbReference type="SUPFAM" id="SSF48498">
    <property type="entry name" value="Tetracyclin repressor-like, C-terminal domain"/>
    <property type="match status" value="1"/>
</dbReference>
<reference evidence="6 7" key="1">
    <citation type="submission" date="2018-06" db="EMBL/GenBank/DDBJ databases">
        <authorList>
            <consortium name="Pathogen Informatics"/>
            <person name="Doyle S."/>
        </authorList>
    </citation>
    <scope>NUCLEOTIDE SEQUENCE [LARGE SCALE GENOMIC DNA]</scope>
    <source>
        <strain evidence="6 7">NCTC10738</strain>
    </source>
</reference>
<dbReference type="PRINTS" id="PR00455">
    <property type="entry name" value="HTHTETR"/>
</dbReference>
<evidence type="ECO:0000256" key="4">
    <source>
        <dbReference type="PROSITE-ProRule" id="PRU00335"/>
    </source>
</evidence>
<dbReference type="PANTHER" id="PTHR47506:SF3">
    <property type="entry name" value="HTH-TYPE TRANSCRIPTIONAL REGULATOR LMRA"/>
    <property type="match status" value="1"/>
</dbReference>
<dbReference type="SUPFAM" id="SSF46689">
    <property type="entry name" value="Homeodomain-like"/>
    <property type="match status" value="1"/>
</dbReference>
<keyword evidence="1" id="KW-0805">Transcription regulation</keyword>
<proteinExistence type="predicted"/>
<dbReference type="Pfam" id="PF00440">
    <property type="entry name" value="TetR_N"/>
    <property type="match status" value="1"/>
</dbReference>
<name>A0A379YWT8_9GAMM</name>
<dbReference type="AlphaFoldDB" id="A0A379YWT8"/>
<keyword evidence="3" id="KW-0804">Transcription</keyword>
<dbReference type="Proteomes" id="UP000254069">
    <property type="component" value="Unassembled WGS sequence"/>
</dbReference>
<keyword evidence="7" id="KW-1185">Reference proteome</keyword>
<dbReference type="PANTHER" id="PTHR47506">
    <property type="entry name" value="TRANSCRIPTIONAL REGULATORY PROTEIN"/>
    <property type="match status" value="1"/>
</dbReference>
<dbReference type="GO" id="GO:0003677">
    <property type="term" value="F:DNA binding"/>
    <property type="evidence" value="ECO:0007669"/>
    <property type="project" value="UniProtKB-UniRule"/>
</dbReference>
<dbReference type="PROSITE" id="PS50977">
    <property type="entry name" value="HTH_TETR_2"/>
    <property type="match status" value="1"/>
</dbReference>
<evidence type="ECO:0000256" key="1">
    <source>
        <dbReference type="ARBA" id="ARBA00023015"/>
    </source>
</evidence>
<accession>A0A379YWT8</accession>
<sequence>MDKVSQLLAGAFELFYRESVHGVGINQILAEAGIAKKTLYHHFEGKEALVLAVVRYRDQLFFDWLNQRLEAAQTPTELVHELFNALDDWFNSRVESLSQFRGCFFINTAAEYPSPEHPVNRLCREHKARVQNELEQKLSSWLGSEHARELAGQLCLIKEGAIVSAQLVSRQYAAERGRKLALGLLD</sequence>
<feature type="DNA-binding region" description="H-T-H motif" evidence="4">
    <location>
        <begin position="24"/>
        <end position="43"/>
    </location>
</feature>
<gene>
    <name evidence="6" type="primary">yxaF</name>
    <name evidence="6" type="ORF">NCTC10738_00533</name>
</gene>
<keyword evidence="2 4" id="KW-0238">DNA-binding</keyword>
<dbReference type="InterPro" id="IPR036271">
    <property type="entry name" value="Tet_transcr_reg_TetR-rel_C_sf"/>
</dbReference>
<protein>
    <submittedName>
        <fullName evidence="6">Uncharacterized HTH-type transcriptional regulator yxaF</fullName>
    </submittedName>
</protein>
<evidence type="ECO:0000259" key="5">
    <source>
        <dbReference type="PROSITE" id="PS50977"/>
    </source>
</evidence>
<evidence type="ECO:0000256" key="3">
    <source>
        <dbReference type="ARBA" id="ARBA00023163"/>
    </source>
</evidence>
<dbReference type="InterPro" id="IPR001647">
    <property type="entry name" value="HTH_TetR"/>
</dbReference>
<evidence type="ECO:0000256" key="2">
    <source>
        <dbReference type="ARBA" id="ARBA00023125"/>
    </source>
</evidence>
<feature type="domain" description="HTH tetR-type" evidence="5">
    <location>
        <begin position="1"/>
        <end position="61"/>
    </location>
</feature>
<dbReference type="KEGG" id="salg:BS332_12600"/>
<dbReference type="Gene3D" id="1.10.357.10">
    <property type="entry name" value="Tetracycline Repressor, domain 2"/>
    <property type="match status" value="1"/>
</dbReference>
<dbReference type="RefSeq" id="WP_071238098.1">
    <property type="nucleotide sequence ID" value="NZ_AP024609.1"/>
</dbReference>
<organism evidence="6 7">
    <name type="scientific">Shewanella algae</name>
    <dbReference type="NCBI Taxonomy" id="38313"/>
    <lineage>
        <taxon>Bacteria</taxon>
        <taxon>Pseudomonadati</taxon>
        <taxon>Pseudomonadota</taxon>
        <taxon>Gammaproteobacteria</taxon>
        <taxon>Alteromonadales</taxon>
        <taxon>Shewanellaceae</taxon>
        <taxon>Shewanella</taxon>
    </lineage>
</organism>
<dbReference type="EMBL" id="UGYO01000001">
    <property type="protein sequence ID" value="SUI50645.1"/>
    <property type="molecule type" value="Genomic_DNA"/>
</dbReference>
<evidence type="ECO:0000313" key="6">
    <source>
        <dbReference type="EMBL" id="SUI50645.1"/>
    </source>
</evidence>
<dbReference type="InterPro" id="IPR009057">
    <property type="entry name" value="Homeodomain-like_sf"/>
</dbReference>
<evidence type="ECO:0000313" key="7">
    <source>
        <dbReference type="Proteomes" id="UP000254069"/>
    </source>
</evidence>